<dbReference type="InterPro" id="IPR050352">
    <property type="entry name" value="ABCG_transporters"/>
</dbReference>
<dbReference type="Proteomes" id="UP000827721">
    <property type="component" value="Unassembled WGS sequence"/>
</dbReference>
<evidence type="ECO:0000256" key="5">
    <source>
        <dbReference type="ARBA" id="ARBA00023136"/>
    </source>
</evidence>
<organism evidence="7 8">
    <name type="scientific">Xanthoceras sorbifolium</name>
    <dbReference type="NCBI Taxonomy" id="99658"/>
    <lineage>
        <taxon>Eukaryota</taxon>
        <taxon>Viridiplantae</taxon>
        <taxon>Streptophyta</taxon>
        <taxon>Embryophyta</taxon>
        <taxon>Tracheophyta</taxon>
        <taxon>Spermatophyta</taxon>
        <taxon>Magnoliopsida</taxon>
        <taxon>eudicotyledons</taxon>
        <taxon>Gunneridae</taxon>
        <taxon>Pentapetalae</taxon>
        <taxon>rosids</taxon>
        <taxon>malvids</taxon>
        <taxon>Sapindales</taxon>
        <taxon>Sapindaceae</taxon>
        <taxon>Xanthoceroideae</taxon>
        <taxon>Xanthoceras</taxon>
    </lineage>
</organism>
<dbReference type="InterPro" id="IPR027417">
    <property type="entry name" value="P-loop_NTPase"/>
</dbReference>
<keyword evidence="2" id="KW-0813">Transport</keyword>
<keyword evidence="3" id="KW-0812">Transmembrane</keyword>
<dbReference type="PANTHER" id="PTHR48041">
    <property type="entry name" value="ABC TRANSPORTER G FAMILY MEMBER 28"/>
    <property type="match status" value="1"/>
</dbReference>
<evidence type="ECO:0000256" key="4">
    <source>
        <dbReference type="ARBA" id="ARBA00022989"/>
    </source>
</evidence>
<reference evidence="7 8" key="1">
    <citation type="submission" date="2021-02" db="EMBL/GenBank/DDBJ databases">
        <title>Plant Genome Project.</title>
        <authorList>
            <person name="Zhang R.-G."/>
        </authorList>
    </citation>
    <scope>NUCLEOTIDE SEQUENCE [LARGE SCALE GENOMIC DNA]</scope>
    <source>
        <tissue evidence="7">Leaves</tissue>
    </source>
</reference>
<dbReference type="InterPro" id="IPR003439">
    <property type="entry name" value="ABC_transporter-like_ATP-bd"/>
</dbReference>
<sequence length="335" mass="37877">MGGRLGGNIQGTITYNGQSFSKSIKRNIGFVTQHNVFYPHLTVTENLAFTALLRLPNTLTIEEKIMHAEEVITQLGLTKCKNNTVGGPNLRGVSEGERKRVSIGQKLLLNPSLLFLDEPTFGLDSTTTQRIVSFSWKVANEGGRTAVMTLHQSHASGAMDYFANIGYSPSVLTNTSDFLLDLANGVISSNDSGEEQAKVKQNLVYSYKKILDEKVKAEFREDENETLEKSKDHQQQYRKWTTTWWQQTSVLFRRDIKERRHQTFSRIKIISVRYIFIGHYTYKLLLESQYKVSDTYPCGDSEGFCKVGEYPAVKAMRLDGQVVSLIILAMMLGHN</sequence>
<keyword evidence="8" id="KW-1185">Reference proteome</keyword>
<comment type="subcellular location">
    <subcellularLocation>
        <location evidence="1">Membrane</location>
        <topology evidence="1">Multi-pass membrane protein</topology>
    </subcellularLocation>
</comment>
<dbReference type="Pfam" id="PF00005">
    <property type="entry name" value="ABC_tran"/>
    <property type="match status" value="1"/>
</dbReference>
<protein>
    <recommendedName>
        <fullName evidence="6">ABC transporter domain-containing protein</fullName>
    </recommendedName>
</protein>
<evidence type="ECO:0000313" key="7">
    <source>
        <dbReference type="EMBL" id="KAH7544183.1"/>
    </source>
</evidence>
<evidence type="ECO:0000256" key="2">
    <source>
        <dbReference type="ARBA" id="ARBA00022448"/>
    </source>
</evidence>
<name>A0ABQ8H1V4_9ROSI</name>
<evidence type="ECO:0000256" key="3">
    <source>
        <dbReference type="ARBA" id="ARBA00022692"/>
    </source>
</evidence>
<gene>
    <name evidence="7" type="ORF">JRO89_XS15G0123000</name>
</gene>
<dbReference type="EMBL" id="JAFEMO010000015">
    <property type="protein sequence ID" value="KAH7544183.1"/>
    <property type="molecule type" value="Genomic_DNA"/>
</dbReference>
<dbReference type="Gene3D" id="3.40.50.300">
    <property type="entry name" value="P-loop containing nucleotide triphosphate hydrolases"/>
    <property type="match status" value="1"/>
</dbReference>
<comment type="caution">
    <text evidence="7">The sequence shown here is derived from an EMBL/GenBank/DDBJ whole genome shotgun (WGS) entry which is preliminary data.</text>
</comment>
<evidence type="ECO:0000313" key="8">
    <source>
        <dbReference type="Proteomes" id="UP000827721"/>
    </source>
</evidence>
<evidence type="ECO:0000259" key="6">
    <source>
        <dbReference type="Pfam" id="PF00005"/>
    </source>
</evidence>
<evidence type="ECO:0000256" key="1">
    <source>
        <dbReference type="ARBA" id="ARBA00004141"/>
    </source>
</evidence>
<proteinExistence type="predicted"/>
<keyword evidence="5" id="KW-0472">Membrane</keyword>
<accession>A0ABQ8H1V4</accession>
<feature type="domain" description="ABC transporter" evidence="6">
    <location>
        <begin position="9"/>
        <end position="120"/>
    </location>
</feature>
<dbReference type="SUPFAM" id="SSF52540">
    <property type="entry name" value="P-loop containing nucleoside triphosphate hydrolases"/>
    <property type="match status" value="1"/>
</dbReference>
<dbReference type="PANTHER" id="PTHR48041:SF22">
    <property type="entry name" value="ABC TRANSPORTER G FAMILY MEMBER 9"/>
    <property type="match status" value="1"/>
</dbReference>
<keyword evidence="4" id="KW-1133">Transmembrane helix</keyword>